<keyword evidence="2 7" id="KW-0378">Hydrolase</keyword>
<evidence type="ECO:0000256" key="3">
    <source>
        <dbReference type="ARBA" id="ARBA00039118"/>
    </source>
</evidence>
<dbReference type="InterPro" id="IPR036526">
    <property type="entry name" value="C-N_Hydrolase_sf"/>
</dbReference>
<dbReference type="PROSITE" id="PS50263">
    <property type="entry name" value="CN_HYDROLASE"/>
    <property type="match status" value="1"/>
</dbReference>
<evidence type="ECO:0000313" key="8">
    <source>
        <dbReference type="Proteomes" id="UP000199438"/>
    </source>
</evidence>
<proteinExistence type="inferred from homology"/>
<dbReference type="STRING" id="1334022.SAMN04487907_101202"/>
<dbReference type="GO" id="GO:0050152">
    <property type="term" value="F:omega-amidase activity"/>
    <property type="evidence" value="ECO:0007669"/>
    <property type="project" value="UniProtKB-EC"/>
</dbReference>
<dbReference type="Pfam" id="PF00795">
    <property type="entry name" value="CN_hydrolase"/>
    <property type="match status" value="1"/>
</dbReference>
<dbReference type="RefSeq" id="WP_092539535.1">
    <property type="nucleotide sequence ID" value="NZ_FOKV01000001.1"/>
</dbReference>
<gene>
    <name evidence="7" type="ORF">SAMN04487907_101202</name>
</gene>
<evidence type="ECO:0000256" key="2">
    <source>
        <dbReference type="ARBA" id="ARBA00022801"/>
    </source>
</evidence>
<evidence type="ECO:0000256" key="4">
    <source>
        <dbReference type="ARBA" id="ARBA00052904"/>
    </source>
</evidence>
<dbReference type="SUPFAM" id="SSF56317">
    <property type="entry name" value="Carbon-nitrogen hydrolase"/>
    <property type="match status" value="1"/>
</dbReference>
<evidence type="ECO:0000313" key="7">
    <source>
        <dbReference type="EMBL" id="SFB71103.1"/>
    </source>
</evidence>
<dbReference type="EC" id="3.5.1.3" evidence="3"/>
<dbReference type="EMBL" id="FOKV01000001">
    <property type="protein sequence ID" value="SFB71103.1"/>
    <property type="molecule type" value="Genomic_DNA"/>
</dbReference>
<name>A0A1I1DF05_9FLAO</name>
<dbReference type="InterPro" id="IPR052737">
    <property type="entry name" value="Omega-amidase_YafV"/>
</dbReference>
<dbReference type="Proteomes" id="UP000199438">
    <property type="component" value="Unassembled WGS sequence"/>
</dbReference>
<feature type="domain" description="CN hydrolase" evidence="6">
    <location>
        <begin position="7"/>
        <end position="242"/>
    </location>
</feature>
<dbReference type="GO" id="GO:0106008">
    <property type="term" value="F:2-oxoglutaramate amidase activity"/>
    <property type="evidence" value="ECO:0007669"/>
    <property type="project" value="TreeGrafter"/>
</dbReference>
<dbReference type="InterPro" id="IPR003010">
    <property type="entry name" value="C-N_Hydrolase"/>
</dbReference>
<dbReference type="Gene3D" id="3.60.110.10">
    <property type="entry name" value="Carbon-nitrogen hydrolase"/>
    <property type="match status" value="1"/>
</dbReference>
<dbReference type="FunFam" id="3.60.110.10:FF:000004">
    <property type="entry name" value="Carbon-nitrogen hydrolase"/>
    <property type="match status" value="1"/>
</dbReference>
<reference evidence="8" key="1">
    <citation type="submission" date="2016-10" db="EMBL/GenBank/DDBJ databases">
        <authorList>
            <person name="Varghese N."/>
            <person name="Submissions S."/>
        </authorList>
    </citation>
    <scope>NUCLEOTIDE SEQUENCE [LARGE SCALE GENOMIC DNA]</scope>
    <source>
        <strain evidence="8">DSM 24499</strain>
    </source>
</reference>
<keyword evidence="8" id="KW-1185">Reference proteome</keyword>
<comment type="similarity">
    <text evidence="1">Belongs to the carbon-nitrogen hydrolase superfamily. NIT1/NIT2 family.</text>
</comment>
<dbReference type="NCBIfam" id="NF007757">
    <property type="entry name" value="PRK10438.1"/>
    <property type="match status" value="1"/>
</dbReference>
<dbReference type="OrthoDB" id="9811121at2"/>
<accession>A0A1I1DF05</accession>
<evidence type="ECO:0000256" key="1">
    <source>
        <dbReference type="ARBA" id="ARBA00010613"/>
    </source>
</evidence>
<protein>
    <recommendedName>
        <fullName evidence="5">Omega-amidase YafV</fullName>
        <ecNumber evidence="3">3.5.1.3</ecNumber>
    </recommendedName>
</protein>
<evidence type="ECO:0000256" key="5">
    <source>
        <dbReference type="ARBA" id="ARBA00072139"/>
    </source>
</evidence>
<dbReference type="PANTHER" id="PTHR47799:SF1">
    <property type="entry name" value="OMEGA-AMIDASE YAFV"/>
    <property type="match status" value="1"/>
</dbReference>
<dbReference type="CDD" id="cd07575">
    <property type="entry name" value="Xc-1258_like"/>
    <property type="match status" value="1"/>
</dbReference>
<dbReference type="PANTHER" id="PTHR47799">
    <property type="entry name" value="OMEGA-AMIDASE YAFV"/>
    <property type="match status" value="1"/>
</dbReference>
<organism evidence="7 8">
    <name type="scientific">Zunongwangia mangrovi</name>
    <dbReference type="NCBI Taxonomy" id="1334022"/>
    <lineage>
        <taxon>Bacteria</taxon>
        <taxon>Pseudomonadati</taxon>
        <taxon>Bacteroidota</taxon>
        <taxon>Flavobacteriia</taxon>
        <taxon>Flavobacteriales</taxon>
        <taxon>Flavobacteriaceae</taxon>
        <taxon>Zunongwangia</taxon>
    </lineage>
</organism>
<dbReference type="AlphaFoldDB" id="A0A1I1DF05"/>
<sequence>MSTKENLNVAIIQADLKWEDSVANRSLFSKEIAALSDSVELIVLPEMFTTGFSMNAENLAEETEGETLLWMKEQAKLKDAAITGSVIITENGEFYNRLFFVFPDETVQKYDKRHTFTLAKEDKTYTAGTERLIVNYKGWKICPLICYDLRFPVWARNTEDYDLLIYVANWPQKRVAAWDALLKARAIENMSFCIGVNRVGEDGDGFVYNGHSAIYDCLGEILIQQNAETEFAKEITLDKTHLENTRNQLKFLQDRDEFRLI</sequence>
<evidence type="ECO:0000259" key="6">
    <source>
        <dbReference type="PROSITE" id="PS50263"/>
    </source>
</evidence>
<comment type="catalytic activity">
    <reaction evidence="4">
        <text>a monoamide of a dicarboxylate + H2O = a dicarboxylate + NH4(+)</text>
        <dbReference type="Rhea" id="RHEA:11716"/>
        <dbReference type="ChEBI" id="CHEBI:15377"/>
        <dbReference type="ChEBI" id="CHEBI:28938"/>
        <dbReference type="ChEBI" id="CHEBI:28965"/>
        <dbReference type="ChEBI" id="CHEBI:77450"/>
        <dbReference type="EC" id="3.5.1.3"/>
    </reaction>
</comment>